<dbReference type="GO" id="GO:0016628">
    <property type="term" value="F:oxidoreductase activity, acting on the CH-CH group of donors, NAD or NADP as acceptor"/>
    <property type="evidence" value="ECO:0007669"/>
    <property type="project" value="InterPro"/>
</dbReference>
<gene>
    <name evidence="6" type="ORF">AZH43_11670</name>
</gene>
<dbReference type="Pfam" id="PF03720">
    <property type="entry name" value="UDPG_MGDP_dh_C"/>
    <property type="match status" value="1"/>
</dbReference>
<dbReference type="NCBIfam" id="TIGR03026">
    <property type="entry name" value="NDP-sugDHase"/>
    <property type="match status" value="1"/>
</dbReference>
<sequence length="431" mass="47348">MQLSELKIAVIGLGYVGLPLAVEFGKKSPVVGFDIHQKRIDELRSGQDHTLEVSPEELKKAEYLQFSADLDTLKSCNFFIVTVPTPIDGVNRPDLTPLRKASETIGKVISKSDIVVYESTVYPGATEEVCIPVIERVSGLTFNQDFYAGYSPERINPGDKVNTLTKIKKITSGSTPEVATLVDQVYSSIIMAGTHKASSIKVAEAAKVIENTQRDLNIALVNELSVIFDRLDIDTIDVLEAAGSKWNFLPFRPGLVGGHCIGVDPYYLTHKAEEVGYNPQVILAGRRINDNMAQYVAQSTIKNMVKNGIDVTTATVGILGVTFKENCPDIRNSKIADVIAEFDHWGVNVVVCDPWADAAEVKHEYGIELGQVDAEHKVDSLVVAVGHNEFRDMSALELRNLVKSEKPVIADVKSLFDRDQLTAQGFTVFRL</sequence>
<keyword evidence="7" id="KW-1185">Reference proteome</keyword>
<dbReference type="PANTHER" id="PTHR43491">
    <property type="entry name" value="UDP-N-ACETYL-D-MANNOSAMINE DEHYDROGENASE"/>
    <property type="match status" value="1"/>
</dbReference>
<dbReference type="InterPro" id="IPR017476">
    <property type="entry name" value="UDP-Glc/GDP-Man"/>
</dbReference>
<dbReference type="Gene3D" id="3.40.50.720">
    <property type="entry name" value="NAD(P)-binding Rossmann-like Domain"/>
    <property type="match status" value="2"/>
</dbReference>
<name>A0A151Y2F2_9GAMM</name>
<dbReference type="RefSeq" id="WP_067668683.1">
    <property type="nucleotide sequence ID" value="NZ_CBCSIK010000014.1"/>
</dbReference>
<reference evidence="6 7" key="1">
    <citation type="submission" date="2016-03" db="EMBL/GenBank/DDBJ databases">
        <title>Acinetobacter genomospecies 28 strain ANC 4149.</title>
        <authorList>
            <person name="Radolfova-Krizova L."/>
            <person name="Nemec A."/>
        </authorList>
    </citation>
    <scope>NUCLEOTIDE SEQUENCE [LARGE SCALE GENOMIC DNA]</scope>
    <source>
        <strain evidence="6 7">ANC 4149</strain>
    </source>
</reference>
<evidence type="ECO:0000313" key="7">
    <source>
        <dbReference type="Proteomes" id="UP000076276"/>
    </source>
</evidence>
<dbReference type="STRING" id="1806892.AZH43_11670"/>
<dbReference type="InterPro" id="IPR008927">
    <property type="entry name" value="6-PGluconate_DH-like_C_sf"/>
</dbReference>
<dbReference type="OrthoDB" id="9803238at2"/>
<dbReference type="SUPFAM" id="SSF51735">
    <property type="entry name" value="NAD(P)-binding Rossmann-fold domains"/>
    <property type="match status" value="1"/>
</dbReference>
<proteinExistence type="inferred from homology"/>
<dbReference type="GO" id="GO:0000271">
    <property type="term" value="P:polysaccharide biosynthetic process"/>
    <property type="evidence" value="ECO:0007669"/>
    <property type="project" value="InterPro"/>
</dbReference>
<dbReference type="Proteomes" id="UP000076276">
    <property type="component" value="Unassembled WGS sequence"/>
</dbReference>
<evidence type="ECO:0000256" key="4">
    <source>
        <dbReference type="PIRNR" id="PIRNR000124"/>
    </source>
</evidence>
<dbReference type="InterPro" id="IPR014026">
    <property type="entry name" value="UDP-Glc/GDP-Man_DH_dimer"/>
</dbReference>
<dbReference type="InterPro" id="IPR028359">
    <property type="entry name" value="UDP_ManNAc/GlcNAc_DH"/>
</dbReference>
<evidence type="ECO:0000313" key="6">
    <source>
        <dbReference type="EMBL" id="KYQ72185.1"/>
    </source>
</evidence>
<evidence type="ECO:0000256" key="2">
    <source>
        <dbReference type="ARBA" id="ARBA00023002"/>
    </source>
</evidence>
<dbReference type="GO" id="GO:0051287">
    <property type="term" value="F:NAD binding"/>
    <property type="evidence" value="ECO:0007669"/>
    <property type="project" value="InterPro"/>
</dbReference>
<dbReference type="EMBL" id="LUAW01000019">
    <property type="protein sequence ID" value="KYQ72185.1"/>
    <property type="molecule type" value="Genomic_DNA"/>
</dbReference>
<dbReference type="InterPro" id="IPR001732">
    <property type="entry name" value="UDP-Glc/GDP-Man_DH_N"/>
</dbReference>
<accession>A0A151Y2F2</accession>
<comment type="similarity">
    <text evidence="1 4">Belongs to the UDP-glucose/GDP-mannose dehydrogenase family.</text>
</comment>
<dbReference type="SUPFAM" id="SSF52413">
    <property type="entry name" value="UDP-glucose/GDP-mannose dehydrogenase C-terminal domain"/>
    <property type="match status" value="1"/>
</dbReference>
<evidence type="ECO:0000256" key="3">
    <source>
        <dbReference type="ARBA" id="ARBA00023027"/>
    </source>
</evidence>
<dbReference type="Pfam" id="PF03721">
    <property type="entry name" value="UDPG_MGDP_dh_N"/>
    <property type="match status" value="1"/>
</dbReference>
<evidence type="ECO:0000256" key="1">
    <source>
        <dbReference type="ARBA" id="ARBA00006601"/>
    </source>
</evidence>
<keyword evidence="2" id="KW-0560">Oxidoreductase</keyword>
<dbReference type="InterPro" id="IPR014027">
    <property type="entry name" value="UDP-Glc/GDP-Man_DH_C"/>
</dbReference>
<dbReference type="AlphaFoldDB" id="A0A151Y2F2"/>
<organism evidence="6 7">
    <name type="scientific">Acinetobacter pragensis</name>
    <dbReference type="NCBI Taxonomy" id="1806892"/>
    <lineage>
        <taxon>Bacteria</taxon>
        <taxon>Pseudomonadati</taxon>
        <taxon>Pseudomonadota</taxon>
        <taxon>Gammaproteobacteria</taxon>
        <taxon>Moraxellales</taxon>
        <taxon>Moraxellaceae</taxon>
        <taxon>Acinetobacter</taxon>
    </lineage>
</organism>
<dbReference type="SUPFAM" id="SSF48179">
    <property type="entry name" value="6-phosphogluconate dehydrogenase C-terminal domain-like"/>
    <property type="match status" value="1"/>
</dbReference>
<dbReference type="GO" id="GO:0016616">
    <property type="term" value="F:oxidoreductase activity, acting on the CH-OH group of donors, NAD or NADP as acceptor"/>
    <property type="evidence" value="ECO:0007669"/>
    <property type="project" value="InterPro"/>
</dbReference>
<comment type="caution">
    <text evidence="6">The sequence shown here is derived from an EMBL/GenBank/DDBJ whole genome shotgun (WGS) entry which is preliminary data.</text>
</comment>
<dbReference type="PIRSF" id="PIRSF000124">
    <property type="entry name" value="UDPglc_GDPman_dh"/>
    <property type="match status" value="1"/>
</dbReference>
<keyword evidence="3" id="KW-0520">NAD</keyword>
<evidence type="ECO:0000259" key="5">
    <source>
        <dbReference type="SMART" id="SM00984"/>
    </source>
</evidence>
<protein>
    <submittedName>
        <fullName evidence="6">Vi polysaccharide biosynthesis protein VipA/TviB</fullName>
    </submittedName>
</protein>
<dbReference type="Pfam" id="PF00984">
    <property type="entry name" value="UDPG_MGDP_dh"/>
    <property type="match status" value="1"/>
</dbReference>
<dbReference type="SMART" id="SM00984">
    <property type="entry name" value="UDPG_MGDP_dh_C"/>
    <property type="match status" value="1"/>
</dbReference>
<dbReference type="InterPro" id="IPR036220">
    <property type="entry name" value="UDP-Glc/GDP-Man_DH_C_sf"/>
</dbReference>
<feature type="domain" description="UDP-glucose/GDP-mannose dehydrogenase C-terminal" evidence="5">
    <location>
        <begin position="317"/>
        <end position="418"/>
    </location>
</feature>
<dbReference type="NCBIfam" id="NF011729">
    <property type="entry name" value="PRK15182.1"/>
    <property type="match status" value="1"/>
</dbReference>
<dbReference type="PIRSF" id="PIRSF500136">
    <property type="entry name" value="UDP_ManNAc_DH"/>
    <property type="match status" value="1"/>
</dbReference>
<dbReference type="PANTHER" id="PTHR43491:SF2">
    <property type="entry name" value="UDP-N-ACETYL-D-MANNOSAMINE DEHYDROGENASE"/>
    <property type="match status" value="1"/>
</dbReference>
<dbReference type="InterPro" id="IPR036291">
    <property type="entry name" value="NAD(P)-bd_dom_sf"/>
</dbReference>